<protein>
    <recommendedName>
        <fullName evidence="2">ATPase AAA-type core domain-containing protein</fullName>
    </recommendedName>
</protein>
<evidence type="ECO:0000313" key="6">
    <source>
        <dbReference type="Proteomes" id="UP000530412"/>
    </source>
</evidence>
<dbReference type="SUPFAM" id="SSF52540">
    <property type="entry name" value="P-loop containing nucleoside triphosphate hydrolases"/>
    <property type="match status" value="1"/>
</dbReference>
<dbReference type="OrthoDB" id="9809324at2"/>
<proteinExistence type="predicted"/>
<reference evidence="3 6" key="2">
    <citation type="submission" date="2020-08" db="EMBL/GenBank/DDBJ databases">
        <title>Genomic Encyclopedia of Type Strains, Phase III (KMG-III): the genomes of soil and plant-associated and newly described type strains.</title>
        <authorList>
            <person name="Whitman W."/>
        </authorList>
    </citation>
    <scope>NUCLEOTIDE SEQUENCE [LARGE SCALE GENOMIC DNA]</scope>
    <source>
        <strain evidence="3 6">CECT 3271</strain>
    </source>
</reference>
<dbReference type="GO" id="GO:0016887">
    <property type="term" value="F:ATP hydrolysis activity"/>
    <property type="evidence" value="ECO:0007669"/>
    <property type="project" value="InterPro"/>
</dbReference>
<organism evidence="4 5">
    <name type="scientific">Streptomyces calvus</name>
    <dbReference type="NCBI Taxonomy" id="67282"/>
    <lineage>
        <taxon>Bacteria</taxon>
        <taxon>Bacillati</taxon>
        <taxon>Actinomycetota</taxon>
        <taxon>Actinomycetes</taxon>
        <taxon>Kitasatosporales</taxon>
        <taxon>Streptomycetaceae</taxon>
        <taxon>Streptomyces</taxon>
    </lineage>
</organism>
<gene>
    <name evidence="4" type="ORF">CD934_16335</name>
    <name evidence="3" type="ORF">FHS33_005560</name>
</gene>
<evidence type="ECO:0000256" key="1">
    <source>
        <dbReference type="SAM" id="MobiDB-lite"/>
    </source>
</evidence>
<reference evidence="4 5" key="1">
    <citation type="submission" date="2017-07" db="EMBL/GenBank/DDBJ databases">
        <title>The Complete Genome of Streptomyces asterosporus-ZSY.</title>
        <authorList>
            <person name="Zhang S."/>
        </authorList>
    </citation>
    <scope>NUCLEOTIDE SEQUENCE [LARGE SCALE GENOMIC DNA]</scope>
    <source>
        <strain evidence="4 5">DSM 41452</strain>
    </source>
</reference>
<dbReference type="GO" id="GO:0005524">
    <property type="term" value="F:ATP binding"/>
    <property type="evidence" value="ECO:0007669"/>
    <property type="project" value="InterPro"/>
</dbReference>
<dbReference type="InterPro" id="IPR027417">
    <property type="entry name" value="P-loop_NTPase"/>
</dbReference>
<dbReference type="CDD" id="cd00267">
    <property type="entry name" value="ABC_ATPase"/>
    <property type="match status" value="1"/>
</dbReference>
<evidence type="ECO:0000313" key="3">
    <source>
        <dbReference type="EMBL" id="MBA8947101.1"/>
    </source>
</evidence>
<evidence type="ECO:0000313" key="5">
    <source>
        <dbReference type="Proteomes" id="UP000316215"/>
    </source>
</evidence>
<feature type="region of interest" description="Disordered" evidence="1">
    <location>
        <begin position="411"/>
        <end position="433"/>
    </location>
</feature>
<dbReference type="InterPro" id="IPR003959">
    <property type="entry name" value="ATPase_AAA_core"/>
</dbReference>
<feature type="compositionally biased region" description="Basic and acidic residues" evidence="1">
    <location>
        <begin position="424"/>
        <end position="433"/>
    </location>
</feature>
<dbReference type="EMBL" id="CP022310">
    <property type="protein sequence ID" value="QDI70101.1"/>
    <property type="molecule type" value="Genomic_DNA"/>
</dbReference>
<keyword evidence="5" id="KW-1185">Reference proteome</keyword>
<accession>A0A514JRY0</accession>
<dbReference type="PANTHER" id="PTHR40396:SF1">
    <property type="entry name" value="ATPASE AAA-TYPE CORE DOMAIN-CONTAINING PROTEIN"/>
    <property type="match status" value="1"/>
</dbReference>
<dbReference type="Pfam" id="PF13304">
    <property type="entry name" value="AAA_21"/>
    <property type="match status" value="1"/>
</dbReference>
<dbReference type="Proteomes" id="UP000316215">
    <property type="component" value="Chromosome"/>
</dbReference>
<dbReference type="PANTHER" id="PTHR40396">
    <property type="entry name" value="ATPASE-LIKE PROTEIN"/>
    <property type="match status" value="1"/>
</dbReference>
<name>A0A514JRY0_9ACTN</name>
<dbReference type="Proteomes" id="UP000530412">
    <property type="component" value="Unassembled WGS sequence"/>
</dbReference>
<sequence length="433" mass="48767">MLLRFRVANVRSLRDEQELSFVAPEDDENERATARETELSDGRRLPVHTVLGVFGANASGKSNLIAALRNMRHCVLRSYADWTSYDGIPRDEFALDPKAAAETSLYEADFVLADGVRWSYGFELGQRRVEAEWLYAYPKGRRQVWFERDATREKDFDFPGDRLRDRARLARTTRPDALLLTRAANDGHEQLTPVFDWFKNNFWDVTPETERTQREDYTALRLLRDESFRRRAEELLKVADLGIVGVEVEQTSSGRPTVRLVHETGGDRTVLDWDAESWGTRSWFALIGPLLLALDTGAVLLVDELDASLHSRFAAEVVRLFQAPWLNRNGAQLVFTAHDLSLLRTPGGGRLLQPGQIWLTEKDERGATTLTPVADWEPTEEEDLMSSYLAGSFGAVPKMSEGQIGRRLLRTQETAALGTGPADDDARTGAEGL</sequence>
<dbReference type="EMBL" id="JACJIE010000018">
    <property type="protein sequence ID" value="MBA8947101.1"/>
    <property type="molecule type" value="Genomic_DNA"/>
</dbReference>
<dbReference type="Gene3D" id="3.40.50.300">
    <property type="entry name" value="P-loop containing nucleotide triphosphate hydrolases"/>
    <property type="match status" value="1"/>
</dbReference>
<evidence type="ECO:0000313" key="4">
    <source>
        <dbReference type="EMBL" id="QDI70101.1"/>
    </source>
</evidence>
<feature type="domain" description="ATPase AAA-type core" evidence="2">
    <location>
        <begin position="52"/>
        <end position="343"/>
    </location>
</feature>
<dbReference type="AlphaFoldDB" id="A0A514JRY0"/>
<evidence type="ECO:0000259" key="2">
    <source>
        <dbReference type="Pfam" id="PF13304"/>
    </source>
</evidence>
<dbReference type="KEGG" id="sast:CD934_16335"/>
<dbReference type="RefSeq" id="WP_142194083.1">
    <property type="nucleotide sequence ID" value="NZ_BMSU01000002.1"/>
</dbReference>